<dbReference type="Proteomes" id="UP000594262">
    <property type="component" value="Unplaced"/>
</dbReference>
<keyword evidence="9" id="KW-1185">Reference proteome</keyword>
<dbReference type="InterPro" id="IPR003081">
    <property type="entry name" value="GST_mu"/>
</dbReference>
<evidence type="ECO:0000313" key="9">
    <source>
        <dbReference type="Proteomes" id="UP000594262"/>
    </source>
</evidence>
<dbReference type="PANTHER" id="PTHR11571">
    <property type="entry name" value="GLUTATHIONE S-TRANSFERASE"/>
    <property type="match status" value="1"/>
</dbReference>
<dbReference type="SFLD" id="SFLDS00019">
    <property type="entry name" value="Glutathione_Transferase_(cytos"/>
    <property type="match status" value="1"/>
</dbReference>
<dbReference type="InterPro" id="IPR036249">
    <property type="entry name" value="Thioredoxin-like_sf"/>
</dbReference>
<evidence type="ECO:0000256" key="3">
    <source>
        <dbReference type="ARBA" id="ARBA00012452"/>
    </source>
</evidence>
<dbReference type="InterPro" id="IPR040079">
    <property type="entry name" value="Glutathione_S-Trfase"/>
</dbReference>
<dbReference type="GO" id="GO:0006749">
    <property type="term" value="P:glutathione metabolic process"/>
    <property type="evidence" value="ECO:0007669"/>
    <property type="project" value="TreeGrafter"/>
</dbReference>
<name>A0A7M5X3D9_9CNID</name>
<dbReference type="SUPFAM" id="SSF52833">
    <property type="entry name" value="Thioredoxin-like"/>
    <property type="match status" value="1"/>
</dbReference>
<feature type="domain" description="GST N-terminal" evidence="6">
    <location>
        <begin position="2"/>
        <end position="89"/>
    </location>
</feature>
<comment type="similarity">
    <text evidence="2">Belongs to the GST superfamily. Mu family.</text>
</comment>
<evidence type="ECO:0000313" key="8">
    <source>
        <dbReference type="EnsemblMetazoa" id="CLYHEMP017233.1"/>
    </source>
</evidence>
<dbReference type="CDD" id="cd03075">
    <property type="entry name" value="GST_N_Mu"/>
    <property type="match status" value="1"/>
</dbReference>
<keyword evidence="4" id="KW-0808">Transferase</keyword>
<feature type="domain" description="GST C-terminal" evidence="7">
    <location>
        <begin position="91"/>
        <end position="220"/>
    </location>
</feature>
<evidence type="ECO:0000256" key="1">
    <source>
        <dbReference type="ARBA" id="ARBA00003701"/>
    </source>
</evidence>
<accession>A0A7M5X3D9</accession>
<dbReference type="InterPro" id="IPR036282">
    <property type="entry name" value="Glutathione-S-Trfase_C_sf"/>
</dbReference>
<dbReference type="Gene3D" id="1.20.1050.10">
    <property type="match status" value="1"/>
</dbReference>
<comment type="function">
    <text evidence="1">Conjugation of reduced glutathione to a wide number of exogenous and endogenous hydrophobic electrophiles.</text>
</comment>
<evidence type="ECO:0000256" key="2">
    <source>
        <dbReference type="ARBA" id="ARBA00005861"/>
    </source>
</evidence>
<evidence type="ECO:0000259" key="7">
    <source>
        <dbReference type="PROSITE" id="PS50405"/>
    </source>
</evidence>
<dbReference type="SFLD" id="SFLDG01205">
    <property type="entry name" value="AMPS.1"/>
    <property type="match status" value="1"/>
</dbReference>
<dbReference type="OrthoDB" id="4951845at2759"/>
<dbReference type="FunFam" id="1.20.1050.10:FF:000003">
    <property type="entry name" value="Glutathione S-transferase 2"/>
    <property type="match status" value="1"/>
</dbReference>
<dbReference type="PROSITE" id="PS50405">
    <property type="entry name" value="GST_CTER"/>
    <property type="match status" value="1"/>
</dbReference>
<dbReference type="AlphaFoldDB" id="A0A7M5X3D9"/>
<dbReference type="PANTHER" id="PTHR11571:SF222">
    <property type="entry name" value="GLUTATHIONE TRANSFERASE"/>
    <property type="match status" value="1"/>
</dbReference>
<dbReference type="InterPro" id="IPR004046">
    <property type="entry name" value="GST_C"/>
</dbReference>
<dbReference type="PROSITE" id="PS50404">
    <property type="entry name" value="GST_NTER"/>
    <property type="match status" value="1"/>
</dbReference>
<dbReference type="EC" id="2.5.1.18" evidence="3"/>
<protein>
    <recommendedName>
        <fullName evidence="3">glutathione transferase</fullName>
        <ecNumber evidence="3">2.5.1.18</ecNumber>
    </recommendedName>
</protein>
<evidence type="ECO:0000256" key="5">
    <source>
        <dbReference type="ARBA" id="ARBA00047960"/>
    </source>
</evidence>
<dbReference type="GO" id="GO:0004364">
    <property type="term" value="F:glutathione transferase activity"/>
    <property type="evidence" value="ECO:0007669"/>
    <property type="project" value="UniProtKB-EC"/>
</dbReference>
<dbReference type="SFLD" id="SFLDG00363">
    <property type="entry name" value="AMPS_(cytGST):_Alpha-__Mu-__Pi"/>
    <property type="match status" value="1"/>
</dbReference>
<sequence length="221" mass="25870">MAPIVIAYWKIRGLAQPARMVLGYAKADFEDRHYECGDAPDYDRSCWTNVKQSFGLDFPNLPYLLDDDVKITQSNAIMRYLGRKFGLVGETEKQNVCMDMIENQAMDFRNGFTRLVYGSNASNFKEKSEQYLESVKNVLGMFDRFLGVTHKWFAGDKLTFVDFIMYELLDQHRLFSNNIFDVYDNLKNFMRNFENVPEIKEFMASEKCFKGDINNKMAMFK</sequence>
<evidence type="ECO:0000259" key="6">
    <source>
        <dbReference type="PROSITE" id="PS50404"/>
    </source>
</evidence>
<dbReference type="Pfam" id="PF14497">
    <property type="entry name" value="GST_C_3"/>
    <property type="match status" value="1"/>
</dbReference>
<comment type="catalytic activity">
    <reaction evidence="5">
        <text>RX + glutathione = an S-substituted glutathione + a halide anion + H(+)</text>
        <dbReference type="Rhea" id="RHEA:16437"/>
        <dbReference type="ChEBI" id="CHEBI:15378"/>
        <dbReference type="ChEBI" id="CHEBI:16042"/>
        <dbReference type="ChEBI" id="CHEBI:17792"/>
        <dbReference type="ChEBI" id="CHEBI:57925"/>
        <dbReference type="ChEBI" id="CHEBI:90779"/>
        <dbReference type="EC" id="2.5.1.18"/>
    </reaction>
</comment>
<reference evidence="8" key="1">
    <citation type="submission" date="2021-01" db="UniProtKB">
        <authorList>
            <consortium name="EnsemblMetazoa"/>
        </authorList>
    </citation>
    <scope>IDENTIFICATION</scope>
</reference>
<dbReference type="InterPro" id="IPR010987">
    <property type="entry name" value="Glutathione-S-Trfase_C-like"/>
</dbReference>
<dbReference type="InterPro" id="IPR004045">
    <property type="entry name" value="Glutathione_S-Trfase_N"/>
</dbReference>
<organism evidence="8 9">
    <name type="scientific">Clytia hemisphaerica</name>
    <dbReference type="NCBI Taxonomy" id="252671"/>
    <lineage>
        <taxon>Eukaryota</taxon>
        <taxon>Metazoa</taxon>
        <taxon>Cnidaria</taxon>
        <taxon>Hydrozoa</taxon>
        <taxon>Hydroidolina</taxon>
        <taxon>Leptothecata</taxon>
        <taxon>Obeliida</taxon>
        <taxon>Clytiidae</taxon>
        <taxon>Clytia</taxon>
    </lineage>
</organism>
<dbReference type="SUPFAM" id="SSF47616">
    <property type="entry name" value="GST C-terminal domain-like"/>
    <property type="match status" value="1"/>
</dbReference>
<dbReference type="PRINTS" id="PR01267">
    <property type="entry name" value="GSTRNSFRASEM"/>
</dbReference>
<proteinExistence type="inferred from homology"/>
<dbReference type="Gene3D" id="3.40.30.10">
    <property type="entry name" value="Glutaredoxin"/>
    <property type="match status" value="1"/>
</dbReference>
<dbReference type="Pfam" id="PF02798">
    <property type="entry name" value="GST_N"/>
    <property type="match status" value="1"/>
</dbReference>
<dbReference type="InterPro" id="IPR050213">
    <property type="entry name" value="GST_superfamily"/>
</dbReference>
<dbReference type="EnsemblMetazoa" id="CLYHEMT017233.1">
    <property type="protein sequence ID" value="CLYHEMP017233.1"/>
    <property type="gene ID" value="CLYHEMG017233"/>
</dbReference>
<evidence type="ECO:0000256" key="4">
    <source>
        <dbReference type="ARBA" id="ARBA00022679"/>
    </source>
</evidence>